<comment type="similarity">
    <text evidence="1">Belongs to the peptidase S1C family.</text>
</comment>
<dbReference type="Gene3D" id="2.40.10.10">
    <property type="entry name" value="Trypsin-like serine proteases"/>
    <property type="match status" value="2"/>
</dbReference>
<accession>A0A9J7BJH5</accession>
<gene>
    <name evidence="6" type="ORF">MOP44_18845</name>
</gene>
<evidence type="ECO:0000313" key="7">
    <source>
        <dbReference type="Proteomes" id="UP001059380"/>
    </source>
</evidence>
<feature type="region of interest" description="Disordered" evidence="4">
    <location>
        <begin position="444"/>
        <end position="463"/>
    </location>
</feature>
<dbReference type="SUPFAM" id="SSF50494">
    <property type="entry name" value="Trypsin-like serine proteases"/>
    <property type="match status" value="1"/>
</dbReference>
<reference evidence="6" key="1">
    <citation type="submission" date="2021-04" db="EMBL/GenBank/DDBJ databases">
        <title>Phylogenetic analysis of Acidobacteriaceae.</title>
        <authorList>
            <person name="Qiu L."/>
            <person name="Zhang Q."/>
        </authorList>
    </citation>
    <scope>NUCLEOTIDE SEQUENCE</scope>
    <source>
        <strain evidence="6">DSM 25168</strain>
    </source>
</reference>
<dbReference type="EMBL" id="CP093313">
    <property type="protein sequence ID" value="UWZ82617.1"/>
    <property type="molecule type" value="Genomic_DNA"/>
</dbReference>
<dbReference type="Pfam" id="PF13180">
    <property type="entry name" value="PDZ_2"/>
    <property type="match status" value="1"/>
</dbReference>
<dbReference type="PROSITE" id="PS50106">
    <property type="entry name" value="PDZ"/>
    <property type="match status" value="2"/>
</dbReference>
<dbReference type="PRINTS" id="PR00834">
    <property type="entry name" value="PROTEASES2C"/>
</dbReference>
<dbReference type="SUPFAM" id="SSF50156">
    <property type="entry name" value="PDZ domain-like"/>
    <property type="match status" value="2"/>
</dbReference>
<dbReference type="SMART" id="SM00228">
    <property type="entry name" value="PDZ"/>
    <property type="match status" value="2"/>
</dbReference>
<dbReference type="PANTHER" id="PTHR22939">
    <property type="entry name" value="SERINE PROTEASE FAMILY S1C HTRA-RELATED"/>
    <property type="match status" value="1"/>
</dbReference>
<dbReference type="InterPro" id="IPR001940">
    <property type="entry name" value="Peptidase_S1C"/>
</dbReference>
<protein>
    <submittedName>
        <fullName evidence="6">Trypsin-like peptidase domain-containing protein</fullName>
    </submittedName>
</protein>
<name>A0A9J7BJH5_9BACT</name>
<feature type="compositionally biased region" description="Polar residues" evidence="4">
    <location>
        <begin position="82"/>
        <end position="93"/>
    </location>
</feature>
<feature type="region of interest" description="Disordered" evidence="4">
    <location>
        <begin position="82"/>
        <end position="161"/>
    </location>
</feature>
<feature type="compositionally biased region" description="Gly residues" evidence="4">
    <location>
        <begin position="119"/>
        <end position="132"/>
    </location>
</feature>
<dbReference type="KEGG" id="orp:MOP44_18845"/>
<keyword evidence="2" id="KW-0645">Protease</keyword>
<evidence type="ECO:0000256" key="3">
    <source>
        <dbReference type="ARBA" id="ARBA00022801"/>
    </source>
</evidence>
<dbReference type="RefSeq" id="WP_260791804.1">
    <property type="nucleotide sequence ID" value="NZ_CP093313.1"/>
</dbReference>
<keyword evidence="7" id="KW-1185">Reference proteome</keyword>
<dbReference type="Pfam" id="PF00595">
    <property type="entry name" value="PDZ"/>
    <property type="match status" value="1"/>
</dbReference>
<dbReference type="Proteomes" id="UP001059380">
    <property type="component" value="Chromosome"/>
</dbReference>
<dbReference type="GO" id="GO:0006508">
    <property type="term" value="P:proteolysis"/>
    <property type="evidence" value="ECO:0007669"/>
    <property type="project" value="UniProtKB-KW"/>
</dbReference>
<evidence type="ECO:0000313" key="6">
    <source>
        <dbReference type="EMBL" id="UWZ82617.1"/>
    </source>
</evidence>
<dbReference type="Gene3D" id="2.30.42.10">
    <property type="match status" value="2"/>
</dbReference>
<evidence type="ECO:0000256" key="1">
    <source>
        <dbReference type="ARBA" id="ARBA00010541"/>
    </source>
</evidence>
<evidence type="ECO:0000259" key="5">
    <source>
        <dbReference type="PROSITE" id="PS50106"/>
    </source>
</evidence>
<feature type="domain" description="PDZ" evidence="5">
    <location>
        <begin position="345"/>
        <end position="427"/>
    </location>
</feature>
<dbReference type="InterPro" id="IPR009003">
    <property type="entry name" value="Peptidase_S1_PA"/>
</dbReference>
<feature type="compositionally biased region" description="Low complexity" evidence="4">
    <location>
        <begin position="133"/>
        <end position="149"/>
    </location>
</feature>
<dbReference type="PANTHER" id="PTHR22939:SF129">
    <property type="entry name" value="SERINE PROTEASE HTRA2, MITOCHONDRIAL"/>
    <property type="match status" value="1"/>
</dbReference>
<proteinExistence type="inferred from homology"/>
<feature type="domain" description="PDZ" evidence="5">
    <location>
        <begin position="462"/>
        <end position="543"/>
    </location>
</feature>
<evidence type="ECO:0000256" key="2">
    <source>
        <dbReference type="ARBA" id="ARBA00022670"/>
    </source>
</evidence>
<dbReference type="InterPro" id="IPR036034">
    <property type="entry name" value="PDZ_sf"/>
</dbReference>
<dbReference type="Pfam" id="PF13365">
    <property type="entry name" value="Trypsin_2"/>
    <property type="match status" value="1"/>
</dbReference>
<dbReference type="InterPro" id="IPR043504">
    <property type="entry name" value="Peptidase_S1_PA_chymotrypsin"/>
</dbReference>
<sequence length="557" mass="58939">MKSLIERLRTRRLASIFVLLSTLSVAIVGGSFLAHGVRGQEKQNSSTDATPLKVSNSNLPSNEFQNVFAKIAKQVGPAVVNINTQTLPKQSANRPGRRFHGRNMPNPQAPPDGDDDQDGGQGGQGGQGGDQGQQGFQDFFNRFFGQQGPDGDDDGGGQVRESLGSGFIVDAKGYIITNNHVVDKADKIYVKLSTDPDSQDLGRPARVIGVDKATDLAVIKIDAPSALPTVKLGNSEQVQVGDWVEAIGSPFALAQTVTAGIISAKNRTIEPGASGQFQHFLQTDAAINPGNSGGPLLNMAGEVIGVNTAIYTQSAGYQGIGFAMPSNTVVDIYNDLISPSHKVVRGSIGIQFKQGLSGAVNRVYGFKNGVLVQQVQPNGPAAKAGLKPGDIITTIDGRQIKDGDDLVSEIASRRPGSSIRLGFVRDGKPQDATVTIGDRDQVFADLGNPQRNDQPEEGGNAGESKLGIMVRDVSPEMANKIKHPGVVVQSVRTGSFADLQGLEPGLVIIRINKQDTGNRDQFNAVVSKLKSGDDVVFEVVDPRHPELGINYVGGTLQ</sequence>
<dbReference type="AlphaFoldDB" id="A0A9J7BJH5"/>
<dbReference type="GO" id="GO:0004252">
    <property type="term" value="F:serine-type endopeptidase activity"/>
    <property type="evidence" value="ECO:0007669"/>
    <property type="project" value="InterPro"/>
</dbReference>
<evidence type="ECO:0000256" key="4">
    <source>
        <dbReference type="SAM" id="MobiDB-lite"/>
    </source>
</evidence>
<dbReference type="InterPro" id="IPR001478">
    <property type="entry name" value="PDZ"/>
</dbReference>
<keyword evidence="3" id="KW-0378">Hydrolase</keyword>
<organism evidence="6 7">
    <name type="scientific">Occallatibacter riparius</name>
    <dbReference type="NCBI Taxonomy" id="1002689"/>
    <lineage>
        <taxon>Bacteria</taxon>
        <taxon>Pseudomonadati</taxon>
        <taxon>Acidobacteriota</taxon>
        <taxon>Terriglobia</taxon>
        <taxon>Terriglobales</taxon>
        <taxon>Acidobacteriaceae</taxon>
        <taxon>Occallatibacter</taxon>
    </lineage>
</organism>